<dbReference type="SMART" id="SM00576">
    <property type="entry name" value="BTP"/>
    <property type="match status" value="1"/>
</dbReference>
<dbReference type="GO" id="GO:0005669">
    <property type="term" value="C:transcription factor TFIID complex"/>
    <property type="evidence" value="ECO:0007669"/>
    <property type="project" value="InterPro"/>
</dbReference>
<dbReference type="InterPro" id="IPR037818">
    <property type="entry name" value="TAF8"/>
</dbReference>
<keyword evidence="2" id="KW-0805">Transcription regulation</keyword>
<dbReference type="Pfam" id="PF07524">
    <property type="entry name" value="Bromo_TP"/>
    <property type="match status" value="1"/>
</dbReference>
<gene>
    <name evidence="6" type="ORF">FN846DRAFT_975739</name>
</gene>
<protein>
    <recommendedName>
        <fullName evidence="5">Bromodomain associated domain-containing protein</fullName>
    </recommendedName>
</protein>
<dbReference type="EMBL" id="VXIS01000363">
    <property type="protein sequence ID" value="KAA8894129.1"/>
    <property type="molecule type" value="Genomic_DNA"/>
</dbReference>
<dbReference type="InterPro" id="IPR006565">
    <property type="entry name" value="BTP"/>
</dbReference>
<evidence type="ECO:0000256" key="3">
    <source>
        <dbReference type="ARBA" id="ARBA00023163"/>
    </source>
</evidence>
<comment type="caution">
    <text evidence="6">The sequence shown here is derived from an EMBL/GenBank/DDBJ whole genome shotgun (WGS) entry which is preliminary data.</text>
</comment>
<dbReference type="PANTHER" id="PTHR46338">
    <property type="entry name" value="TRANSCRIPTION INITIATION FACTOR TFIID SUBUNIT 8"/>
    <property type="match status" value="1"/>
</dbReference>
<accession>A0A5J5EGR6</accession>
<dbReference type="InterPro" id="IPR009072">
    <property type="entry name" value="Histone-fold"/>
</dbReference>
<evidence type="ECO:0000256" key="4">
    <source>
        <dbReference type="ARBA" id="ARBA00023242"/>
    </source>
</evidence>
<dbReference type="CDD" id="cd00076">
    <property type="entry name" value="HFD_SF"/>
    <property type="match status" value="1"/>
</dbReference>
<evidence type="ECO:0000256" key="2">
    <source>
        <dbReference type="ARBA" id="ARBA00023015"/>
    </source>
</evidence>
<dbReference type="Proteomes" id="UP000326924">
    <property type="component" value="Unassembled WGS sequence"/>
</dbReference>
<sequence length="143" mass="15881">MSDSELFFSLLRISAIQALRAAGITTAKPSVVDSFTDIVARYLMLLGSTTKDMAEGAGRLHAELDDVRMALEHVGIVRPLNVFNDPHDEDTRGVDTLVEWFRGPQAKEMRRVAGTDQDEGTGVKSEEWVNAMMKLAEKRAKME</sequence>
<proteinExistence type="predicted"/>
<dbReference type="PANTHER" id="PTHR46338:SF1">
    <property type="entry name" value="TRANSCRIPTION INITIATION FACTOR TFIID SUBUNIT 8"/>
    <property type="match status" value="1"/>
</dbReference>
<dbReference type="OrthoDB" id="5402929at2759"/>
<keyword evidence="4" id="KW-0539">Nucleus</keyword>
<evidence type="ECO:0000313" key="7">
    <source>
        <dbReference type="Proteomes" id="UP000326924"/>
    </source>
</evidence>
<reference evidence="6 7" key="1">
    <citation type="submission" date="2019-09" db="EMBL/GenBank/DDBJ databases">
        <title>Draft genome of the ectomycorrhizal ascomycete Sphaerosporella brunnea.</title>
        <authorList>
            <consortium name="DOE Joint Genome Institute"/>
            <person name="Benucci G.M."/>
            <person name="Marozzi G."/>
            <person name="Antonielli L."/>
            <person name="Sanchez S."/>
            <person name="Marco P."/>
            <person name="Wang X."/>
            <person name="Falini L.B."/>
            <person name="Barry K."/>
            <person name="Haridas S."/>
            <person name="Lipzen A."/>
            <person name="Labutti K."/>
            <person name="Grigoriev I.V."/>
            <person name="Murat C."/>
            <person name="Martin F."/>
            <person name="Albertini E."/>
            <person name="Donnini D."/>
            <person name="Bonito G."/>
        </authorList>
    </citation>
    <scope>NUCLEOTIDE SEQUENCE [LARGE SCALE GENOMIC DNA]</scope>
    <source>
        <strain evidence="6 7">Sb_GMNB300</strain>
    </source>
</reference>
<dbReference type="AlphaFoldDB" id="A0A5J5EGR6"/>
<evidence type="ECO:0000259" key="5">
    <source>
        <dbReference type="SMART" id="SM00576"/>
    </source>
</evidence>
<organism evidence="6 7">
    <name type="scientific">Sphaerosporella brunnea</name>
    <dbReference type="NCBI Taxonomy" id="1250544"/>
    <lineage>
        <taxon>Eukaryota</taxon>
        <taxon>Fungi</taxon>
        <taxon>Dikarya</taxon>
        <taxon>Ascomycota</taxon>
        <taxon>Pezizomycotina</taxon>
        <taxon>Pezizomycetes</taxon>
        <taxon>Pezizales</taxon>
        <taxon>Pyronemataceae</taxon>
        <taxon>Sphaerosporella</taxon>
    </lineage>
</organism>
<keyword evidence="7" id="KW-1185">Reference proteome</keyword>
<evidence type="ECO:0000256" key="1">
    <source>
        <dbReference type="ARBA" id="ARBA00004123"/>
    </source>
</evidence>
<name>A0A5J5EGR6_9PEZI</name>
<evidence type="ECO:0000313" key="6">
    <source>
        <dbReference type="EMBL" id="KAA8894129.1"/>
    </source>
</evidence>
<feature type="domain" description="Bromodomain associated" evidence="5">
    <location>
        <begin position="4"/>
        <end position="80"/>
    </location>
</feature>
<dbReference type="Gene3D" id="1.10.20.10">
    <property type="entry name" value="Histone, subunit A"/>
    <property type="match status" value="1"/>
</dbReference>
<comment type="subcellular location">
    <subcellularLocation>
        <location evidence="1">Nucleus</location>
    </subcellularLocation>
</comment>
<dbReference type="GO" id="GO:0046982">
    <property type="term" value="F:protein heterodimerization activity"/>
    <property type="evidence" value="ECO:0007669"/>
    <property type="project" value="InterPro"/>
</dbReference>
<dbReference type="InParanoid" id="A0A5J5EGR6"/>
<keyword evidence="3" id="KW-0804">Transcription</keyword>